<comment type="caution">
    <text evidence="7">The sequence shown here is derived from an EMBL/GenBank/DDBJ whole genome shotgun (WGS) entry which is preliminary data.</text>
</comment>
<evidence type="ECO:0000313" key="7">
    <source>
        <dbReference type="EMBL" id="RAV08314.1"/>
    </source>
</evidence>
<protein>
    <recommendedName>
        <fullName evidence="9">ABC transporter substrate-binding protein</fullName>
    </recommendedName>
</protein>
<dbReference type="EMBL" id="QMFB01000061">
    <property type="protein sequence ID" value="RAV08314.1"/>
    <property type="molecule type" value="Genomic_DNA"/>
</dbReference>
<organism evidence="7 8">
    <name type="scientific">Paenibacillus contaminans</name>
    <dbReference type="NCBI Taxonomy" id="450362"/>
    <lineage>
        <taxon>Bacteria</taxon>
        <taxon>Bacillati</taxon>
        <taxon>Bacillota</taxon>
        <taxon>Bacilli</taxon>
        <taxon>Bacillales</taxon>
        <taxon>Paenibacillaceae</taxon>
        <taxon>Paenibacillus</taxon>
    </lineage>
</organism>
<feature type="compositionally biased region" description="Polar residues" evidence="6">
    <location>
        <begin position="41"/>
        <end position="60"/>
    </location>
</feature>
<keyword evidence="1" id="KW-1003">Cell membrane</keyword>
<gene>
    <name evidence="7" type="ORF">DQG23_41305</name>
</gene>
<name>A0A329LK18_9BACL</name>
<keyword evidence="4" id="KW-0564">Palmitate</keyword>
<evidence type="ECO:0000256" key="1">
    <source>
        <dbReference type="ARBA" id="ARBA00022475"/>
    </source>
</evidence>
<dbReference type="RefSeq" id="WP_113036891.1">
    <property type="nucleotide sequence ID" value="NZ_QMFB01000061.1"/>
</dbReference>
<evidence type="ECO:0000256" key="6">
    <source>
        <dbReference type="SAM" id="MobiDB-lite"/>
    </source>
</evidence>
<keyword evidence="8" id="KW-1185">Reference proteome</keyword>
<evidence type="ECO:0000256" key="2">
    <source>
        <dbReference type="ARBA" id="ARBA00022729"/>
    </source>
</evidence>
<evidence type="ECO:0000256" key="3">
    <source>
        <dbReference type="ARBA" id="ARBA00023136"/>
    </source>
</evidence>
<dbReference type="Gene3D" id="3.40.190.10">
    <property type="entry name" value="Periplasmic binding protein-like II"/>
    <property type="match status" value="2"/>
</dbReference>
<dbReference type="InterPro" id="IPR050490">
    <property type="entry name" value="Bact_solute-bd_prot1"/>
</dbReference>
<keyword evidence="3" id="KW-0472">Membrane</keyword>
<keyword evidence="5" id="KW-0449">Lipoprotein</keyword>
<feature type="region of interest" description="Disordered" evidence="6">
    <location>
        <begin position="41"/>
        <end position="87"/>
    </location>
</feature>
<dbReference type="InterPro" id="IPR006059">
    <property type="entry name" value="SBP"/>
</dbReference>
<feature type="compositionally biased region" description="Basic and acidic residues" evidence="6">
    <location>
        <begin position="61"/>
        <end position="70"/>
    </location>
</feature>
<sequence length="600" mass="67677">MVHIQRSIQSRGMMTLFKGKKGVKSAALILAALTMAISGCSSGGKTNDPEQPSSTGTQTAKESDKPKEEPVELTISTPPFEKSFPPGFQDDPVMKEIEKKLNIKLNIIPANAVGDVNAKFAAQLASGDLPDISWIPSGELIAKVIAAKAALPMDDYLEKHAKHIVEEAPFRIEYSRKMLSKSTDGTTDGKVYIMATGGDSQSDPVEVQVAPYLRYDLWEKLGFPKLETMDDYLPVLKQMMELEPTNADGKKTYGVSAWFGDSWGDWPFSGGFGMFEGKSLVGNWGVYDMETKEITPYLTDPDSYFWKAVTWYNKAYRLGVLDPDSFTMKWDNYLEKANANRLFLGFAQWTIEGGRKAFQAAGTPEKDYFQMPAPNKLDKYIVSYSLPQGSYNFFISKNTKHPEKAVELLDFLISYEGTRLIANGVEGVHWDAVNGKPAYKKEVLDGLKNDADYKIKSGIYKYHNLARGWDIIDPKFNIPIYYMFQPEYVKERLSAAQKKGAEHFNVELPADLYMKKKVKYLDTSFTMDLPAYTEDASVKDEFTKIEANLLTYVRNNQIKIVGIKTEEQFEAQKAKFIEDVKKIGADKMMQWYKDAMAKKK</sequence>
<dbReference type="SUPFAM" id="SSF53850">
    <property type="entry name" value="Periplasmic binding protein-like II"/>
    <property type="match status" value="1"/>
</dbReference>
<dbReference type="AlphaFoldDB" id="A0A329LK18"/>
<evidence type="ECO:0008006" key="9">
    <source>
        <dbReference type="Google" id="ProtNLM"/>
    </source>
</evidence>
<keyword evidence="2" id="KW-0732">Signal</keyword>
<evidence type="ECO:0000256" key="5">
    <source>
        <dbReference type="ARBA" id="ARBA00023288"/>
    </source>
</evidence>
<dbReference type="Pfam" id="PF01547">
    <property type="entry name" value="SBP_bac_1"/>
    <property type="match status" value="1"/>
</dbReference>
<proteinExistence type="predicted"/>
<reference evidence="7 8" key="1">
    <citation type="journal article" date="2009" name="Int. J. Syst. Evol. Microbiol.">
        <title>Paenibacillus contaminans sp. nov., isolated from a contaminated laboratory plate.</title>
        <authorList>
            <person name="Chou J.H."/>
            <person name="Lee J.H."/>
            <person name="Lin M.C."/>
            <person name="Chang P.S."/>
            <person name="Arun A.B."/>
            <person name="Young C.C."/>
            <person name="Chen W.M."/>
        </authorList>
    </citation>
    <scope>NUCLEOTIDE SEQUENCE [LARGE SCALE GENOMIC DNA]</scope>
    <source>
        <strain evidence="7 8">CKOBP-6</strain>
    </source>
</reference>
<dbReference type="Proteomes" id="UP000250369">
    <property type="component" value="Unassembled WGS sequence"/>
</dbReference>
<dbReference type="PANTHER" id="PTHR43649:SF33">
    <property type="entry name" value="POLYGALACTURONAN_RHAMNOGALACTURONAN-BINDING PROTEIN YTCQ"/>
    <property type="match status" value="1"/>
</dbReference>
<dbReference type="OrthoDB" id="3235892at2"/>
<accession>A0A329LK18</accession>
<dbReference type="PANTHER" id="PTHR43649">
    <property type="entry name" value="ARABINOSE-BINDING PROTEIN-RELATED"/>
    <property type="match status" value="1"/>
</dbReference>
<evidence type="ECO:0000313" key="8">
    <source>
        <dbReference type="Proteomes" id="UP000250369"/>
    </source>
</evidence>
<evidence type="ECO:0000256" key="4">
    <source>
        <dbReference type="ARBA" id="ARBA00023139"/>
    </source>
</evidence>